<keyword evidence="9 13" id="KW-0675">Receptor</keyword>
<keyword evidence="4 16" id="KW-0812">Transmembrane</keyword>
<feature type="chain" id="PRO_5042829349" description="Glutamate receptor" evidence="17">
    <location>
        <begin position="21"/>
        <end position="969"/>
    </location>
</feature>
<feature type="compositionally biased region" description="Polar residues" evidence="15">
    <location>
        <begin position="922"/>
        <end position="949"/>
    </location>
</feature>
<accession>A0AAP0BZS9</accession>
<dbReference type="GO" id="GO:0016020">
    <property type="term" value="C:membrane"/>
    <property type="evidence" value="ECO:0007669"/>
    <property type="project" value="UniProtKB-SubCell"/>
</dbReference>
<protein>
    <recommendedName>
        <fullName evidence="13">Glutamate receptor</fullName>
    </recommendedName>
</protein>
<keyword evidence="6 16" id="KW-1133">Transmembrane helix</keyword>
<dbReference type="InterPro" id="IPR001320">
    <property type="entry name" value="Iontro_rcpt_C"/>
</dbReference>
<evidence type="ECO:0000256" key="15">
    <source>
        <dbReference type="SAM" id="MobiDB-lite"/>
    </source>
</evidence>
<evidence type="ECO:0000313" key="19">
    <source>
        <dbReference type="EMBL" id="KAK8954390.1"/>
    </source>
</evidence>
<feature type="transmembrane region" description="Helical" evidence="16">
    <location>
        <begin position="831"/>
        <end position="855"/>
    </location>
</feature>
<evidence type="ECO:0000256" key="13">
    <source>
        <dbReference type="PIRNR" id="PIRNR037090"/>
    </source>
</evidence>
<feature type="domain" description="Ionotropic glutamate receptor C-terminal" evidence="18">
    <location>
        <begin position="463"/>
        <end position="809"/>
    </location>
</feature>
<reference evidence="19 20" key="1">
    <citation type="journal article" date="2022" name="Nat. Plants">
        <title>Genomes of leafy and leafless Platanthera orchids illuminate the evolution of mycoheterotrophy.</title>
        <authorList>
            <person name="Li M.H."/>
            <person name="Liu K.W."/>
            <person name="Li Z."/>
            <person name="Lu H.C."/>
            <person name="Ye Q.L."/>
            <person name="Zhang D."/>
            <person name="Wang J.Y."/>
            <person name="Li Y.F."/>
            <person name="Zhong Z.M."/>
            <person name="Liu X."/>
            <person name="Yu X."/>
            <person name="Liu D.K."/>
            <person name="Tu X.D."/>
            <person name="Liu B."/>
            <person name="Hao Y."/>
            <person name="Liao X.Y."/>
            <person name="Jiang Y.T."/>
            <person name="Sun W.H."/>
            <person name="Chen J."/>
            <person name="Chen Y.Q."/>
            <person name="Ai Y."/>
            <person name="Zhai J.W."/>
            <person name="Wu S.S."/>
            <person name="Zhou Z."/>
            <person name="Hsiao Y.Y."/>
            <person name="Wu W.L."/>
            <person name="Chen Y.Y."/>
            <person name="Lin Y.F."/>
            <person name="Hsu J.L."/>
            <person name="Li C.Y."/>
            <person name="Wang Z.W."/>
            <person name="Zhao X."/>
            <person name="Zhong W.Y."/>
            <person name="Ma X.K."/>
            <person name="Ma L."/>
            <person name="Huang J."/>
            <person name="Chen G.Z."/>
            <person name="Huang M.Z."/>
            <person name="Huang L."/>
            <person name="Peng D.H."/>
            <person name="Luo Y.B."/>
            <person name="Zou S.Q."/>
            <person name="Chen S.P."/>
            <person name="Lan S."/>
            <person name="Tsai W.C."/>
            <person name="Van de Peer Y."/>
            <person name="Liu Z.J."/>
        </authorList>
    </citation>
    <scope>NUCLEOTIDE SEQUENCE [LARGE SCALE GENOMIC DNA]</scope>
    <source>
        <strain evidence="19">Lor287</strain>
    </source>
</reference>
<evidence type="ECO:0000256" key="2">
    <source>
        <dbReference type="ARBA" id="ARBA00008685"/>
    </source>
</evidence>
<keyword evidence="7 13" id="KW-0406">Ion transport</keyword>
<feature type="transmembrane region" description="Helical" evidence="16">
    <location>
        <begin position="653"/>
        <end position="671"/>
    </location>
</feature>
<gene>
    <name evidence="19" type="primary">GLR2.8</name>
    <name evidence="19" type="ORF">KSP39_PZI001688</name>
</gene>
<evidence type="ECO:0000256" key="3">
    <source>
        <dbReference type="ARBA" id="ARBA00022448"/>
    </source>
</evidence>
<evidence type="ECO:0000256" key="16">
    <source>
        <dbReference type="SAM" id="Phobius"/>
    </source>
</evidence>
<dbReference type="Pfam" id="PF00060">
    <property type="entry name" value="Lig_chan"/>
    <property type="match status" value="1"/>
</dbReference>
<organism evidence="19 20">
    <name type="scientific">Platanthera zijinensis</name>
    <dbReference type="NCBI Taxonomy" id="2320716"/>
    <lineage>
        <taxon>Eukaryota</taxon>
        <taxon>Viridiplantae</taxon>
        <taxon>Streptophyta</taxon>
        <taxon>Embryophyta</taxon>
        <taxon>Tracheophyta</taxon>
        <taxon>Spermatophyta</taxon>
        <taxon>Magnoliopsida</taxon>
        <taxon>Liliopsida</taxon>
        <taxon>Asparagales</taxon>
        <taxon>Orchidaceae</taxon>
        <taxon>Orchidoideae</taxon>
        <taxon>Orchideae</taxon>
        <taxon>Orchidinae</taxon>
        <taxon>Platanthera</taxon>
    </lineage>
</organism>
<dbReference type="Proteomes" id="UP001418222">
    <property type="component" value="Unassembled WGS sequence"/>
</dbReference>
<evidence type="ECO:0000256" key="6">
    <source>
        <dbReference type="ARBA" id="ARBA00022989"/>
    </source>
</evidence>
<evidence type="ECO:0000259" key="18">
    <source>
        <dbReference type="SMART" id="SM00079"/>
    </source>
</evidence>
<dbReference type="InterPro" id="IPR044440">
    <property type="entry name" value="GABAb_receptor_plant_PBP1"/>
</dbReference>
<dbReference type="FunFam" id="3.40.190.10:FF:000396">
    <property type="entry name" value="Glutamate receptor"/>
    <property type="match status" value="1"/>
</dbReference>
<dbReference type="InterPro" id="IPR017103">
    <property type="entry name" value="Iontropic_Glu_rcpt_pln"/>
</dbReference>
<dbReference type="Gene3D" id="1.10.287.70">
    <property type="match status" value="1"/>
</dbReference>
<evidence type="ECO:0000256" key="11">
    <source>
        <dbReference type="ARBA" id="ARBA00023286"/>
    </source>
</evidence>
<comment type="caution">
    <text evidence="19">The sequence shown here is derived from an EMBL/GenBank/DDBJ whole genome shotgun (WGS) entry which is preliminary data.</text>
</comment>
<evidence type="ECO:0000256" key="4">
    <source>
        <dbReference type="ARBA" id="ARBA00022692"/>
    </source>
</evidence>
<evidence type="ECO:0000256" key="10">
    <source>
        <dbReference type="ARBA" id="ARBA00023180"/>
    </source>
</evidence>
<evidence type="ECO:0000256" key="9">
    <source>
        <dbReference type="ARBA" id="ARBA00023170"/>
    </source>
</evidence>
<dbReference type="Pfam" id="PF01094">
    <property type="entry name" value="ANF_receptor"/>
    <property type="match status" value="1"/>
</dbReference>
<feature type="signal peptide" evidence="17">
    <location>
        <begin position="1"/>
        <end position="20"/>
    </location>
</feature>
<keyword evidence="20" id="KW-1185">Reference proteome</keyword>
<evidence type="ECO:0000256" key="17">
    <source>
        <dbReference type="SAM" id="SignalP"/>
    </source>
</evidence>
<feature type="disulfide bond" evidence="14">
    <location>
        <begin position="757"/>
        <end position="813"/>
    </location>
</feature>
<dbReference type="PANTHER" id="PTHR18966">
    <property type="entry name" value="IONOTROPIC GLUTAMATE RECEPTOR"/>
    <property type="match status" value="1"/>
</dbReference>
<sequence length="969" mass="105108">MKKLIHSLVLLLSFAVAASGQSPATVKVGFIMDLTTPVGRGTLAAVYVALSDFHAARPETAARIELLRRHSPRSDDIDAASTALDLLSNDQVAAILGPQTSASAAFVADLGARARVPVVSFSATSPSVSPALSPFFIRASPSDASMGPVIAALALQFSWRRIVPIYEDSDFGSSLLPNLVDAFSASGDTRIPYRCPIPAAATDDRIGEELYRLKTLQTRVFVLHAPSALASRILSAATAAGMTDEDYAWILTAAVAGQLGSINPAIVLDSMQGAIGVRPFIRRTKRVRDFEYRWRLEFLKQNPNLTSDIAADELSPFVYYAYDTFWAVATAADTVIAADSSLLKAPPSRNQSSAPAEISRLGVSDIGPKLLESIREIDFDGITGRFSLIDGELNVSAFQIVNVNGERAREVGFWTPSAGLSRILKSGGGGSTERGSLGPVIWSGESMAPPKGWEVPTGGEKLRIAVPGPVDPGFQSFLSLGWDPDTGKVVVGGYVIEVFEACVRRLPYALPLEYISWANVSGKSGGDYNALVKAVSDQKFDGVVGDVTITWNRSEYADFTFPYTISGVSMVVPVRNARSHRAWIFLDPLTTDLWLASGAFFLFTGVVVWFLEHRINRDFRGPPSHQLGTVFYFSFSTLVFAHKEAITTNLSRLVLTIWVFVVLILTSSYTASLTSMLTVRQFQPTITDFRQLIDTRKPVGYLRHSFVKGLLLNMGFHETQLLPYKSPQAYKDALSNGTVAAIIDEIPYLKVFLKYFCDNFTMGSILYKTSGFGFVFPKGSSLVPDLSRAILNLTESQEMIEIERRWFGDLSSCPNPGSGSLSSNSLDLNSFYGLFLITGVISVLAVLIYAISFFYRYRDSLAGIGAREKTLRRRMTSVAKLYDQKDLHSHTFKNSPEAAAVHGRGDTGAGTSPGFDVAGSESPFTITPGTEISLSQELDASPADTSLSQEFAAPPANTPARNETEGLAR</sequence>
<feature type="region of interest" description="Disordered" evidence="15">
    <location>
        <begin position="898"/>
        <end position="969"/>
    </location>
</feature>
<evidence type="ECO:0000313" key="20">
    <source>
        <dbReference type="Proteomes" id="UP001418222"/>
    </source>
</evidence>
<dbReference type="CDD" id="cd13686">
    <property type="entry name" value="GluR_Plant"/>
    <property type="match status" value="1"/>
</dbReference>
<dbReference type="GO" id="GO:0015276">
    <property type="term" value="F:ligand-gated monoatomic ion channel activity"/>
    <property type="evidence" value="ECO:0007669"/>
    <property type="project" value="InterPro"/>
</dbReference>
<dbReference type="Gene3D" id="3.40.50.2300">
    <property type="match status" value="3"/>
</dbReference>
<comment type="subcellular location">
    <subcellularLocation>
        <location evidence="1">Membrane</location>
        <topology evidence="1">Multi-pass membrane protein</topology>
    </subcellularLocation>
</comment>
<dbReference type="AlphaFoldDB" id="A0AAP0BZS9"/>
<dbReference type="CDD" id="cd19990">
    <property type="entry name" value="PBP1_GABAb_receptor_plant"/>
    <property type="match status" value="1"/>
</dbReference>
<keyword evidence="8 13" id="KW-0472">Membrane</keyword>
<name>A0AAP0BZS9_9ASPA</name>
<keyword evidence="12 13" id="KW-0407">Ion channel</keyword>
<evidence type="ECO:0000256" key="8">
    <source>
        <dbReference type="ARBA" id="ARBA00023136"/>
    </source>
</evidence>
<evidence type="ECO:0000256" key="14">
    <source>
        <dbReference type="PIRSR" id="PIRSR037090-50"/>
    </source>
</evidence>
<keyword evidence="5 17" id="KW-0732">Signal</keyword>
<dbReference type="SUPFAM" id="SSF53822">
    <property type="entry name" value="Periplasmic binding protein-like I"/>
    <property type="match status" value="1"/>
</dbReference>
<dbReference type="InterPro" id="IPR028082">
    <property type="entry name" value="Peripla_BP_I"/>
</dbReference>
<keyword evidence="14" id="KW-1015">Disulfide bond</keyword>
<keyword evidence="11 13" id="KW-1071">Ligand-gated ion channel</keyword>
<comment type="similarity">
    <text evidence="2 13">Belongs to the glutamate-gated ion channel (TC 1.A.10.1) family.</text>
</comment>
<dbReference type="Gene3D" id="3.40.190.10">
    <property type="entry name" value="Periplasmic binding protein-like II"/>
    <property type="match status" value="2"/>
</dbReference>
<keyword evidence="3 13" id="KW-0813">Transport</keyword>
<keyword evidence="10" id="KW-0325">Glycoprotein</keyword>
<dbReference type="InterPro" id="IPR015683">
    <property type="entry name" value="Ionotropic_Glu_rcpt"/>
</dbReference>
<dbReference type="PIRSF" id="PIRSF037090">
    <property type="entry name" value="Iontro_Glu-like_rcpt_pln"/>
    <property type="match status" value="1"/>
</dbReference>
<dbReference type="SMART" id="SM00079">
    <property type="entry name" value="PBPe"/>
    <property type="match status" value="1"/>
</dbReference>
<evidence type="ECO:0000256" key="7">
    <source>
        <dbReference type="ARBA" id="ARBA00023065"/>
    </source>
</evidence>
<evidence type="ECO:0000256" key="1">
    <source>
        <dbReference type="ARBA" id="ARBA00004141"/>
    </source>
</evidence>
<feature type="transmembrane region" description="Helical" evidence="16">
    <location>
        <begin position="593"/>
        <end position="611"/>
    </location>
</feature>
<dbReference type="FunFam" id="1.10.287.70:FF:000037">
    <property type="entry name" value="Glutamate receptor"/>
    <property type="match status" value="1"/>
</dbReference>
<dbReference type="FunFam" id="3.40.50.2300:FF:000188">
    <property type="entry name" value="Glutamate receptor"/>
    <property type="match status" value="1"/>
</dbReference>
<dbReference type="InterPro" id="IPR001828">
    <property type="entry name" value="ANF_lig-bd_rcpt"/>
</dbReference>
<evidence type="ECO:0000256" key="5">
    <source>
        <dbReference type="ARBA" id="ARBA00022729"/>
    </source>
</evidence>
<proteinExistence type="inferred from homology"/>
<dbReference type="SUPFAM" id="SSF53850">
    <property type="entry name" value="Periplasmic binding protein-like II"/>
    <property type="match status" value="1"/>
</dbReference>
<dbReference type="EMBL" id="JBBWWQ010000002">
    <property type="protein sequence ID" value="KAK8954390.1"/>
    <property type="molecule type" value="Genomic_DNA"/>
</dbReference>
<evidence type="ECO:0000256" key="12">
    <source>
        <dbReference type="ARBA" id="ARBA00023303"/>
    </source>
</evidence>
<comment type="function">
    <text evidence="13">Glutamate-gated receptor that probably acts as non-selective cation channel.</text>
</comment>